<dbReference type="Gene3D" id="2.60.120.820">
    <property type="entry name" value="PHR domain"/>
    <property type="match status" value="1"/>
</dbReference>
<dbReference type="Proteomes" id="UP001634394">
    <property type="component" value="Unassembled WGS sequence"/>
</dbReference>
<dbReference type="Gene3D" id="1.25.40.420">
    <property type="match status" value="1"/>
</dbReference>
<dbReference type="InterPro" id="IPR012983">
    <property type="entry name" value="PHR"/>
</dbReference>
<dbReference type="GO" id="GO:0005737">
    <property type="term" value="C:cytoplasm"/>
    <property type="evidence" value="ECO:0007669"/>
    <property type="project" value="UniProtKB-SubCell"/>
</dbReference>
<comment type="subcellular location">
    <subcellularLocation>
        <location evidence="1">Cytoplasm</location>
    </subcellularLocation>
</comment>
<reference evidence="4 5" key="1">
    <citation type="submission" date="2024-11" db="EMBL/GenBank/DDBJ databases">
        <title>Chromosome-level genome assembly of the freshwater bivalve Anodonta woodiana.</title>
        <authorList>
            <person name="Chen X."/>
        </authorList>
    </citation>
    <scope>NUCLEOTIDE SEQUENCE [LARGE SCALE GENOMIC DNA]</scope>
    <source>
        <strain evidence="4">MN2024</strain>
        <tissue evidence="4">Gills</tissue>
    </source>
</reference>
<keyword evidence="5" id="KW-1185">Reference proteome</keyword>
<protein>
    <recommendedName>
        <fullName evidence="3">BTB domain-containing protein</fullName>
    </recommendedName>
</protein>
<dbReference type="Pfam" id="PF00651">
    <property type="entry name" value="BTB"/>
    <property type="match status" value="1"/>
</dbReference>
<dbReference type="Pfam" id="PF08005">
    <property type="entry name" value="PHR"/>
    <property type="match status" value="1"/>
</dbReference>
<dbReference type="PANTHER" id="PTHR45774">
    <property type="entry name" value="BTB/POZ DOMAIN-CONTAINING"/>
    <property type="match status" value="1"/>
</dbReference>
<dbReference type="InterPro" id="IPR038648">
    <property type="entry name" value="PHR_sf"/>
</dbReference>
<dbReference type="InterPro" id="IPR011705">
    <property type="entry name" value="BACK"/>
</dbReference>
<dbReference type="SMART" id="SM00875">
    <property type="entry name" value="BACK"/>
    <property type="match status" value="1"/>
</dbReference>
<dbReference type="PANTHER" id="PTHR45774:SF4">
    <property type="entry name" value="AXUNDEAD, ISOFORM F"/>
    <property type="match status" value="1"/>
</dbReference>
<name>A0ABD3VC79_SINWO</name>
<proteinExistence type="predicted"/>
<keyword evidence="2" id="KW-0963">Cytoplasm</keyword>
<organism evidence="4 5">
    <name type="scientific">Sinanodonta woodiana</name>
    <name type="common">Chinese pond mussel</name>
    <name type="synonym">Anodonta woodiana</name>
    <dbReference type="NCBI Taxonomy" id="1069815"/>
    <lineage>
        <taxon>Eukaryota</taxon>
        <taxon>Metazoa</taxon>
        <taxon>Spiralia</taxon>
        <taxon>Lophotrochozoa</taxon>
        <taxon>Mollusca</taxon>
        <taxon>Bivalvia</taxon>
        <taxon>Autobranchia</taxon>
        <taxon>Heteroconchia</taxon>
        <taxon>Palaeoheterodonta</taxon>
        <taxon>Unionida</taxon>
        <taxon>Unionoidea</taxon>
        <taxon>Unionidae</taxon>
        <taxon>Unioninae</taxon>
        <taxon>Sinanodonta</taxon>
    </lineage>
</organism>
<dbReference type="CDD" id="cd18186">
    <property type="entry name" value="BTB_POZ_ZBTB_KLHL-like"/>
    <property type="match status" value="1"/>
</dbReference>
<evidence type="ECO:0000259" key="3">
    <source>
        <dbReference type="PROSITE" id="PS50097"/>
    </source>
</evidence>
<gene>
    <name evidence="4" type="ORF">ACJMK2_012974</name>
</gene>
<sequence>MAASKLAAGFDQTNLKMLEDQLLCDVIFEAGGERIGAHKFILASRSSVFRYRFLEAPNEIYVHLADKDPNIVWTFLRYLYTGIVEVTATNADALVCIAEEYQSEDLIEKCVSILAANLTPETTCMFLKKYHKYARSDIIENCIKLIVANLQALHTGQLAPLPLPCLQAVLASEGLGLPEEEVYKVAMKWAQAQCGLQNQAVTGANKRMVLGEAFSEIRFPIMNKDYFVDHVSNKGILTDEEEKGILLHFLQKKTGTINLPFKAYRRGIKSKHELMRFQKRQVGWECRGHKKDAICFLPSADITLHGIKIYGKCDQEGKLNATVIIQDNRGDALTSLVAQLQTTTSEALYDLLFKHPVILNGGAEYDIICTLEGGKTYFGNDGRETVNENGVEFKFKRTRFSSNNTVVNQGQIPGLIYSL</sequence>
<dbReference type="InterPro" id="IPR011333">
    <property type="entry name" value="SKP1/BTB/POZ_sf"/>
</dbReference>
<dbReference type="EMBL" id="JBJQND010000013">
    <property type="protein sequence ID" value="KAL3858383.1"/>
    <property type="molecule type" value="Genomic_DNA"/>
</dbReference>
<dbReference type="Pfam" id="PF07707">
    <property type="entry name" value="BACK"/>
    <property type="match status" value="1"/>
</dbReference>
<feature type="domain" description="BTB" evidence="3">
    <location>
        <begin position="24"/>
        <end position="88"/>
    </location>
</feature>
<comment type="caution">
    <text evidence="4">The sequence shown here is derived from an EMBL/GenBank/DDBJ whole genome shotgun (WGS) entry which is preliminary data.</text>
</comment>
<dbReference type="PROSITE" id="PS50097">
    <property type="entry name" value="BTB"/>
    <property type="match status" value="1"/>
</dbReference>
<dbReference type="Gene3D" id="3.30.710.10">
    <property type="entry name" value="Potassium Channel Kv1.1, Chain A"/>
    <property type="match status" value="1"/>
</dbReference>
<evidence type="ECO:0000313" key="4">
    <source>
        <dbReference type="EMBL" id="KAL3858383.1"/>
    </source>
</evidence>
<dbReference type="SUPFAM" id="SSF54695">
    <property type="entry name" value="POZ domain"/>
    <property type="match status" value="1"/>
</dbReference>
<dbReference type="SMART" id="SM00225">
    <property type="entry name" value="BTB"/>
    <property type="match status" value="1"/>
</dbReference>
<dbReference type="AlphaFoldDB" id="A0ABD3VC79"/>
<evidence type="ECO:0000256" key="2">
    <source>
        <dbReference type="ARBA" id="ARBA00022490"/>
    </source>
</evidence>
<evidence type="ECO:0000313" key="5">
    <source>
        <dbReference type="Proteomes" id="UP001634394"/>
    </source>
</evidence>
<accession>A0ABD3VC79</accession>
<dbReference type="InterPro" id="IPR000210">
    <property type="entry name" value="BTB/POZ_dom"/>
</dbReference>
<evidence type="ECO:0000256" key="1">
    <source>
        <dbReference type="ARBA" id="ARBA00004496"/>
    </source>
</evidence>